<accession>A0A143GJ76</accession>
<comment type="similarity">
    <text evidence="1 7">Belongs to the SbcD family.</text>
</comment>
<dbReference type="InterPro" id="IPR004593">
    <property type="entry name" value="SbcD"/>
</dbReference>
<evidence type="ECO:0000256" key="1">
    <source>
        <dbReference type="ARBA" id="ARBA00010555"/>
    </source>
</evidence>
<dbReference type="InterPro" id="IPR029052">
    <property type="entry name" value="Metallo-depent_PP-like"/>
</dbReference>
<gene>
    <name evidence="7" type="primary">sbcD</name>
    <name evidence="11" type="ORF">HX826_15495</name>
    <name evidence="10" type="ORF">RCO22_05350</name>
</gene>
<evidence type="ECO:0000256" key="3">
    <source>
        <dbReference type="ARBA" id="ARBA00013365"/>
    </source>
</evidence>
<dbReference type="EMBL" id="JACAQR010000020">
    <property type="protein sequence ID" value="NWD43275.1"/>
    <property type="molecule type" value="Genomic_DNA"/>
</dbReference>
<evidence type="ECO:0000256" key="4">
    <source>
        <dbReference type="ARBA" id="ARBA00022722"/>
    </source>
</evidence>
<keyword evidence="7" id="KW-0233">DNA recombination</keyword>
<dbReference type="InterPro" id="IPR026843">
    <property type="entry name" value="SbcD_C"/>
</dbReference>
<dbReference type="GO" id="GO:0004519">
    <property type="term" value="F:endonuclease activity"/>
    <property type="evidence" value="ECO:0007669"/>
    <property type="project" value="UniProtKB-KW"/>
</dbReference>
<dbReference type="PANTHER" id="PTHR30337:SF0">
    <property type="entry name" value="NUCLEASE SBCCD SUBUNIT D"/>
    <property type="match status" value="1"/>
</dbReference>
<dbReference type="KEGG" id="pym:AK972_3553"/>
<dbReference type="Gene3D" id="3.30.160.720">
    <property type="match status" value="1"/>
</dbReference>
<protein>
    <recommendedName>
        <fullName evidence="3 7">Nuclease SbcCD subunit D</fullName>
    </recommendedName>
</protein>
<dbReference type="InterPro" id="IPR050535">
    <property type="entry name" value="DNA_Repair-Maintenance_Comp"/>
</dbReference>
<organism evidence="11 12">
    <name type="scientific">Pseudomonas yamanorum</name>
    <dbReference type="NCBI Taxonomy" id="515393"/>
    <lineage>
        <taxon>Bacteria</taxon>
        <taxon>Pseudomonadati</taxon>
        <taxon>Pseudomonadota</taxon>
        <taxon>Gammaproteobacteria</taxon>
        <taxon>Pseudomonadales</taxon>
        <taxon>Pseudomonadaceae</taxon>
        <taxon>Pseudomonas</taxon>
    </lineage>
</organism>
<dbReference type="InterPro" id="IPR041796">
    <property type="entry name" value="Mre11_N"/>
</dbReference>
<name>A0A143GJ76_9PSED</name>
<dbReference type="GO" id="GO:0006260">
    <property type="term" value="P:DNA replication"/>
    <property type="evidence" value="ECO:0007669"/>
    <property type="project" value="UniProtKB-KW"/>
</dbReference>
<evidence type="ECO:0000256" key="2">
    <source>
        <dbReference type="ARBA" id="ARBA00011322"/>
    </source>
</evidence>
<reference evidence="10 13" key="2">
    <citation type="journal article" date="2023" name="Microbiol. Resour. Announc.">
        <title>Whole-genome sequence of Pseudomonas yamanorum OLsAu1 isolated from the edible ectomycorrhizal mushroom Lactarius sp. section Deliciosi.</title>
        <authorList>
            <person name="Ramirez-Mendoza R."/>
            <person name="Angeles-Argaiz R.E."/>
            <person name="Hernandez-Oaxaca D."/>
            <person name="Aguirre-Beltran L."/>
            <person name="Almaraz-Suarez J."/>
            <person name="Perez-Moreno J."/>
        </authorList>
    </citation>
    <scope>NUCLEOTIDE SEQUENCE [LARGE SCALE GENOMIC DNA]</scope>
    <source>
        <strain evidence="10 13">OLsAu1</strain>
    </source>
</reference>
<dbReference type="AlphaFoldDB" id="A0A143GJ76"/>
<dbReference type="Gene3D" id="3.60.21.10">
    <property type="match status" value="1"/>
</dbReference>
<comment type="function">
    <text evidence="7">SbcCD cleaves DNA hairpin structures. These structures can inhibit DNA replication and are intermediates in certain DNA recombination reactions. The complex acts as a 3'-&gt;5' double strand exonuclease that can open hairpins. It also has a 5' single-strand endonuclease activity.</text>
</comment>
<keyword evidence="13" id="KW-1185">Reference proteome</keyword>
<dbReference type="CDD" id="cd00840">
    <property type="entry name" value="MPP_Mre11_N"/>
    <property type="match status" value="1"/>
</dbReference>
<dbReference type="Proteomes" id="UP001224477">
    <property type="component" value="Unassembled WGS sequence"/>
</dbReference>
<dbReference type="Pfam" id="PF12320">
    <property type="entry name" value="SbcD_C"/>
    <property type="match status" value="1"/>
</dbReference>
<dbReference type="Pfam" id="PF00149">
    <property type="entry name" value="Metallophos"/>
    <property type="match status" value="1"/>
</dbReference>
<dbReference type="InterPro" id="IPR004843">
    <property type="entry name" value="Calcineurin-like_PHP"/>
</dbReference>
<comment type="caution">
    <text evidence="11">The sequence shown here is derived from an EMBL/GenBank/DDBJ whole genome shotgun (WGS) entry which is preliminary data.</text>
</comment>
<evidence type="ECO:0000259" key="9">
    <source>
        <dbReference type="Pfam" id="PF12320"/>
    </source>
</evidence>
<comment type="subunit">
    <text evidence="2 7">Heterodimer of SbcC and SbcD.</text>
</comment>
<evidence type="ECO:0000313" key="11">
    <source>
        <dbReference type="EMBL" id="NWD43275.1"/>
    </source>
</evidence>
<accession>A0A1H2EI51</accession>
<feature type="domain" description="Nuclease SbcCD subunit D C-terminal" evidence="9">
    <location>
        <begin position="283"/>
        <end position="386"/>
    </location>
</feature>
<dbReference type="GeneID" id="93511317"/>
<dbReference type="GO" id="GO:0008408">
    <property type="term" value="F:3'-5' exonuclease activity"/>
    <property type="evidence" value="ECO:0007669"/>
    <property type="project" value="InterPro"/>
</dbReference>
<keyword evidence="6 7" id="KW-0269">Exonuclease</keyword>
<evidence type="ECO:0000256" key="5">
    <source>
        <dbReference type="ARBA" id="ARBA00022801"/>
    </source>
</evidence>
<dbReference type="SUPFAM" id="SSF56300">
    <property type="entry name" value="Metallo-dependent phosphatases"/>
    <property type="match status" value="1"/>
</dbReference>
<evidence type="ECO:0000313" key="10">
    <source>
        <dbReference type="EMBL" id="MDR0188355.1"/>
    </source>
</evidence>
<dbReference type="OrthoDB" id="9773856at2"/>
<dbReference type="GO" id="GO:0006310">
    <property type="term" value="P:DNA recombination"/>
    <property type="evidence" value="ECO:0007669"/>
    <property type="project" value="UniProtKB-KW"/>
</dbReference>
<evidence type="ECO:0000313" key="12">
    <source>
        <dbReference type="Proteomes" id="UP000546584"/>
    </source>
</evidence>
<dbReference type="PANTHER" id="PTHR30337">
    <property type="entry name" value="COMPONENT OF ATP-DEPENDENT DSDNA EXONUCLEASE"/>
    <property type="match status" value="1"/>
</dbReference>
<keyword evidence="4 7" id="KW-0540">Nuclease</keyword>
<reference evidence="11 12" key="1">
    <citation type="submission" date="2020-04" db="EMBL/GenBank/DDBJ databases">
        <title>Molecular characterization of pseudomonads from Agaricus bisporus reveal novel blotch 2 pathogens in Western Europe.</title>
        <authorList>
            <person name="Taparia T."/>
            <person name="Krijger M."/>
            <person name="Haynes E."/>
            <person name="Elpinstone J.G."/>
            <person name="Noble R."/>
            <person name="Van Der Wolf J."/>
        </authorList>
    </citation>
    <scope>NUCLEOTIDE SEQUENCE [LARGE SCALE GENOMIC DNA]</scope>
    <source>
        <strain evidence="11 12">IPO3753</strain>
    </source>
</reference>
<evidence type="ECO:0000259" key="8">
    <source>
        <dbReference type="Pfam" id="PF00149"/>
    </source>
</evidence>
<keyword evidence="7" id="KW-0255">Endonuclease</keyword>
<dbReference type="RefSeq" id="WP_063031283.1">
    <property type="nucleotide sequence ID" value="NZ_CP012400.2"/>
</dbReference>
<evidence type="ECO:0000256" key="6">
    <source>
        <dbReference type="ARBA" id="ARBA00022839"/>
    </source>
</evidence>
<dbReference type="EMBL" id="JAVGXC010000003">
    <property type="protein sequence ID" value="MDR0188355.1"/>
    <property type="molecule type" value="Genomic_DNA"/>
</dbReference>
<sequence length="413" mass="46017">MRLFHTSDWHLGQNLHGQERDFEHACFLDWLLGQLGLHRPDVLLIAGDIFDTVNPPLKAQERLYDFIISAHEQNPALTIVMIAGNHDSGSRIELPAPLMRRLRTHALGRVLWLDDGQLDVERLLIPLPSADGEIAGWCLALPFLRPAEVTGAQLGDDYLRGIGQVHEWLIAAANAKRQPGQALVAISHAHMAGGSVSEDSERSLIIGNAEALPASLFDASVSYVALGHLHKPQRVNGEERIRYCGSPIPLSFSEIGYQHQILDVQLDGETLVSVESRLIPRSVNLQRLEAAPLADILKQLAELPDIDLLAETQRQPWLEVRVRLDEPQPDLRQQVENALQGKAVRLVRIAAEYAGSGGREDSQEDRLIELDQLTPQELFSRAWQESYGSEVDEQTLKDFAVLLQEVQQEGEQP</sequence>
<keyword evidence="7" id="KW-0235">DNA replication</keyword>
<proteinExistence type="inferred from homology"/>
<feature type="domain" description="Calcineurin-like phosphoesterase" evidence="8">
    <location>
        <begin position="1"/>
        <end position="232"/>
    </location>
</feature>
<evidence type="ECO:0000256" key="7">
    <source>
        <dbReference type="RuleBase" id="RU363069"/>
    </source>
</evidence>
<dbReference type="NCBIfam" id="TIGR00619">
    <property type="entry name" value="sbcd"/>
    <property type="match status" value="1"/>
</dbReference>
<evidence type="ECO:0000313" key="13">
    <source>
        <dbReference type="Proteomes" id="UP001224477"/>
    </source>
</evidence>
<dbReference type="Proteomes" id="UP000546584">
    <property type="component" value="Unassembled WGS sequence"/>
</dbReference>
<keyword evidence="5 7" id="KW-0378">Hydrolase</keyword>